<dbReference type="InterPro" id="IPR036005">
    <property type="entry name" value="Creatinase/aminopeptidase-like"/>
</dbReference>
<sequence>MLLNKPRAIALMERHGLDALIATHPNHVTYASNYGGHTPRIYEDKEVLALLPRDASRAALLASIGEASYLAERRQEMWMPEIWTYGTSKITWPEDLRPDPDEECLLAILKDKARNARSLPELLARALDARGLSGGTIGLDESGLNVGLDAELRAACPKADFRPARAIWQEIELIKTEEELARLRRAAQANEEAVAEVMARLREGVSEAELLQVYSEAVARRGGAIEFWNSAGGRRAGDFFQSGAYRLRKGDTYRFDAGMVLDHYHADTGGVAVLGPPTPRQREIYATITAGMEAALEKVRPGATYEDVWRAGVETVAGRGIKGYDVLRSDLGHGIGIEPRVPDLMRGNALVIEPGMVINVEVPYYEMGYGGFQLEYSLVVTERGHERLIPNRRDLWVVE</sequence>
<dbReference type="InterPro" id="IPR000994">
    <property type="entry name" value="Pept_M24"/>
</dbReference>
<dbReference type="Pfam" id="PF01321">
    <property type="entry name" value="Creatinase_N"/>
    <property type="match status" value="1"/>
</dbReference>
<feature type="domain" description="Peptidase M24" evidence="2">
    <location>
        <begin position="182"/>
        <end position="382"/>
    </location>
</feature>
<dbReference type="PANTHER" id="PTHR46112:SF2">
    <property type="entry name" value="XAA-PRO AMINOPEPTIDASE P-RELATED"/>
    <property type="match status" value="1"/>
</dbReference>
<dbReference type="EMBL" id="JACPUR010000013">
    <property type="protein sequence ID" value="MBI3126836.1"/>
    <property type="molecule type" value="Genomic_DNA"/>
</dbReference>
<dbReference type="SUPFAM" id="SSF55920">
    <property type="entry name" value="Creatinase/aminopeptidase"/>
    <property type="match status" value="1"/>
</dbReference>
<evidence type="ECO:0000256" key="1">
    <source>
        <dbReference type="SAM" id="Coils"/>
    </source>
</evidence>
<dbReference type="CDD" id="cd01066">
    <property type="entry name" value="APP_MetAP"/>
    <property type="match status" value="1"/>
</dbReference>
<dbReference type="InterPro" id="IPR000587">
    <property type="entry name" value="Creatinase_N"/>
</dbReference>
<accession>A0A932MP59</accession>
<dbReference type="PANTHER" id="PTHR46112">
    <property type="entry name" value="AMINOPEPTIDASE"/>
    <property type="match status" value="1"/>
</dbReference>
<dbReference type="Pfam" id="PF00557">
    <property type="entry name" value="Peptidase_M24"/>
    <property type="match status" value="1"/>
</dbReference>
<keyword evidence="4" id="KW-0378">Hydrolase</keyword>
<evidence type="ECO:0000259" key="2">
    <source>
        <dbReference type="Pfam" id="PF00557"/>
    </source>
</evidence>
<dbReference type="InterPro" id="IPR029149">
    <property type="entry name" value="Creatin/AminoP/Spt16_N"/>
</dbReference>
<dbReference type="AlphaFoldDB" id="A0A932MP59"/>
<name>A0A932MP59_UNCTE</name>
<dbReference type="Proteomes" id="UP000782312">
    <property type="component" value="Unassembled WGS sequence"/>
</dbReference>
<evidence type="ECO:0000313" key="5">
    <source>
        <dbReference type="Proteomes" id="UP000782312"/>
    </source>
</evidence>
<evidence type="ECO:0000313" key="4">
    <source>
        <dbReference type="EMBL" id="MBI3126836.1"/>
    </source>
</evidence>
<dbReference type="Gene3D" id="3.40.350.10">
    <property type="entry name" value="Creatinase/prolidase N-terminal domain"/>
    <property type="match status" value="1"/>
</dbReference>
<keyword evidence="4" id="KW-0645">Protease</keyword>
<dbReference type="GO" id="GO:0004177">
    <property type="term" value="F:aminopeptidase activity"/>
    <property type="evidence" value="ECO:0007669"/>
    <property type="project" value="UniProtKB-KW"/>
</dbReference>
<keyword evidence="4" id="KW-0031">Aminopeptidase</keyword>
<gene>
    <name evidence="4" type="ORF">HYZ11_04455</name>
</gene>
<dbReference type="SUPFAM" id="SSF53092">
    <property type="entry name" value="Creatinase/prolidase N-terminal domain"/>
    <property type="match status" value="1"/>
</dbReference>
<organism evidence="4 5">
    <name type="scientific">Tectimicrobiota bacterium</name>
    <dbReference type="NCBI Taxonomy" id="2528274"/>
    <lineage>
        <taxon>Bacteria</taxon>
        <taxon>Pseudomonadati</taxon>
        <taxon>Nitrospinota/Tectimicrobiota group</taxon>
        <taxon>Candidatus Tectimicrobiota</taxon>
    </lineage>
</organism>
<proteinExistence type="predicted"/>
<protein>
    <submittedName>
        <fullName evidence="4">Aminopeptidase P family protein</fullName>
    </submittedName>
</protein>
<evidence type="ECO:0000259" key="3">
    <source>
        <dbReference type="Pfam" id="PF01321"/>
    </source>
</evidence>
<reference evidence="4" key="1">
    <citation type="submission" date="2020-07" db="EMBL/GenBank/DDBJ databases">
        <title>Huge and variable diversity of episymbiotic CPR bacteria and DPANN archaea in groundwater ecosystems.</title>
        <authorList>
            <person name="He C.Y."/>
            <person name="Keren R."/>
            <person name="Whittaker M."/>
            <person name="Farag I.F."/>
            <person name="Doudna J."/>
            <person name="Cate J.H.D."/>
            <person name="Banfield J.F."/>
        </authorList>
    </citation>
    <scope>NUCLEOTIDE SEQUENCE</scope>
    <source>
        <strain evidence="4">NC_groundwater_763_Ag_S-0.2um_68_21</strain>
    </source>
</reference>
<comment type="caution">
    <text evidence="4">The sequence shown here is derived from an EMBL/GenBank/DDBJ whole genome shotgun (WGS) entry which is preliminary data.</text>
</comment>
<dbReference type="Gene3D" id="3.90.230.10">
    <property type="entry name" value="Creatinase/methionine aminopeptidase superfamily"/>
    <property type="match status" value="1"/>
</dbReference>
<feature type="coiled-coil region" evidence="1">
    <location>
        <begin position="173"/>
        <end position="200"/>
    </location>
</feature>
<dbReference type="InterPro" id="IPR050659">
    <property type="entry name" value="Peptidase_M24B"/>
</dbReference>
<feature type="domain" description="Creatinase N-terminal" evidence="3">
    <location>
        <begin position="7"/>
        <end position="169"/>
    </location>
</feature>
<keyword evidence="1" id="KW-0175">Coiled coil</keyword>